<evidence type="ECO:0000313" key="2">
    <source>
        <dbReference type="EMBL" id="CAB4124063.1"/>
    </source>
</evidence>
<accession>A0A6J5KSN5</accession>
<sequence>MILYHGTNSGNAENIKKNGFQPSTDEVPAGASGVYLSSSIDSARTYGDHILKVSVPDHLKIHPDIAEHPELNLTRRRNQYDQEKFWNDDADEYYEPEERTGRAADVSDDLEKKGYAGHHDSMVDRNDVVVYNPAHIKVVDHIKPNLSTKQFGASND</sequence>
<name>A0A6J5KSN5_9CAUD</name>
<dbReference type="SUPFAM" id="SSF56399">
    <property type="entry name" value="ADP-ribosylation"/>
    <property type="match status" value="1"/>
</dbReference>
<organism evidence="2">
    <name type="scientific">uncultured Caudovirales phage</name>
    <dbReference type="NCBI Taxonomy" id="2100421"/>
    <lineage>
        <taxon>Viruses</taxon>
        <taxon>Duplodnaviria</taxon>
        <taxon>Heunggongvirae</taxon>
        <taxon>Uroviricota</taxon>
        <taxon>Caudoviricetes</taxon>
        <taxon>Peduoviridae</taxon>
        <taxon>Maltschvirus</taxon>
        <taxon>Maltschvirus maltsch</taxon>
    </lineage>
</organism>
<gene>
    <name evidence="2" type="ORF">UFOVP45_134</name>
</gene>
<feature type="compositionally biased region" description="Basic and acidic residues" evidence="1">
    <location>
        <begin position="109"/>
        <end position="124"/>
    </location>
</feature>
<dbReference type="Gene3D" id="3.90.175.10">
    <property type="entry name" value="Diphtheria Toxin, domain 1"/>
    <property type="match status" value="1"/>
</dbReference>
<evidence type="ECO:0000256" key="1">
    <source>
        <dbReference type="SAM" id="MobiDB-lite"/>
    </source>
</evidence>
<dbReference type="EMBL" id="LR796175">
    <property type="protein sequence ID" value="CAB4124063.1"/>
    <property type="molecule type" value="Genomic_DNA"/>
</dbReference>
<reference evidence="2" key="1">
    <citation type="submission" date="2020-04" db="EMBL/GenBank/DDBJ databases">
        <authorList>
            <person name="Chiriac C."/>
            <person name="Salcher M."/>
            <person name="Ghai R."/>
            <person name="Kavagutti S V."/>
        </authorList>
    </citation>
    <scope>NUCLEOTIDE SEQUENCE</scope>
</reference>
<proteinExistence type="predicted"/>
<feature type="region of interest" description="Disordered" evidence="1">
    <location>
        <begin position="87"/>
        <end position="124"/>
    </location>
</feature>
<protein>
    <submittedName>
        <fullName evidence="2">Uncharacterized protein</fullName>
    </submittedName>
</protein>